<name>W7XGR6_TETTS</name>
<evidence type="ECO:0000256" key="1">
    <source>
        <dbReference type="SAM" id="SignalP"/>
    </source>
</evidence>
<reference evidence="3" key="1">
    <citation type="journal article" date="2006" name="PLoS Biol.">
        <title>Macronuclear genome sequence of the ciliate Tetrahymena thermophila, a model eukaryote.</title>
        <authorList>
            <person name="Eisen J.A."/>
            <person name="Coyne R.S."/>
            <person name="Wu M."/>
            <person name="Wu D."/>
            <person name="Thiagarajan M."/>
            <person name="Wortman J.R."/>
            <person name="Badger J.H."/>
            <person name="Ren Q."/>
            <person name="Amedeo P."/>
            <person name="Jones K.M."/>
            <person name="Tallon L.J."/>
            <person name="Delcher A.L."/>
            <person name="Salzberg S.L."/>
            <person name="Silva J.C."/>
            <person name="Haas B.J."/>
            <person name="Majoros W.H."/>
            <person name="Farzad M."/>
            <person name="Carlton J.M."/>
            <person name="Smith R.K. Jr."/>
            <person name="Garg J."/>
            <person name="Pearlman R.E."/>
            <person name="Karrer K.M."/>
            <person name="Sun L."/>
            <person name="Manning G."/>
            <person name="Elde N.C."/>
            <person name="Turkewitz A.P."/>
            <person name="Asai D.J."/>
            <person name="Wilkes D.E."/>
            <person name="Wang Y."/>
            <person name="Cai H."/>
            <person name="Collins K."/>
            <person name="Stewart B.A."/>
            <person name="Lee S.R."/>
            <person name="Wilamowska K."/>
            <person name="Weinberg Z."/>
            <person name="Ruzzo W.L."/>
            <person name="Wloga D."/>
            <person name="Gaertig J."/>
            <person name="Frankel J."/>
            <person name="Tsao C.-C."/>
            <person name="Gorovsky M.A."/>
            <person name="Keeling P.J."/>
            <person name="Waller R.F."/>
            <person name="Patron N.J."/>
            <person name="Cherry J.M."/>
            <person name="Stover N.A."/>
            <person name="Krieger C.J."/>
            <person name="del Toro C."/>
            <person name="Ryder H.F."/>
            <person name="Williamson S.C."/>
            <person name="Barbeau R.A."/>
            <person name="Hamilton E.P."/>
            <person name="Orias E."/>
        </authorList>
    </citation>
    <scope>NUCLEOTIDE SEQUENCE [LARGE SCALE GENOMIC DNA]</scope>
    <source>
        <strain evidence="3">SB210</strain>
    </source>
</reference>
<dbReference type="AlphaFoldDB" id="W7XGR6"/>
<feature type="chain" id="PRO_5004906015" description="Transmembrane protein" evidence="1">
    <location>
        <begin position="19"/>
        <end position="165"/>
    </location>
</feature>
<dbReference type="EMBL" id="GG662840">
    <property type="protein sequence ID" value="EWS76233.1"/>
    <property type="molecule type" value="Genomic_DNA"/>
</dbReference>
<dbReference type="InParanoid" id="W7XGR6"/>
<dbReference type="Proteomes" id="UP000009168">
    <property type="component" value="Unassembled WGS sequence"/>
</dbReference>
<feature type="signal peptide" evidence="1">
    <location>
        <begin position="1"/>
        <end position="18"/>
    </location>
</feature>
<protein>
    <recommendedName>
        <fullName evidence="4">Transmembrane protein</fullName>
    </recommendedName>
</protein>
<proteinExistence type="predicted"/>
<evidence type="ECO:0000313" key="3">
    <source>
        <dbReference type="Proteomes" id="UP000009168"/>
    </source>
</evidence>
<accession>W7XGR6</accession>
<gene>
    <name evidence="2" type="ORF">TTHERM_000185789</name>
</gene>
<dbReference type="KEGG" id="tet:TTHERM_000185789"/>
<dbReference type="GeneID" id="24437692"/>
<keyword evidence="1" id="KW-0732">Signal</keyword>
<keyword evidence="3" id="KW-1185">Reference proteome</keyword>
<organism evidence="2 3">
    <name type="scientific">Tetrahymena thermophila (strain SB210)</name>
    <dbReference type="NCBI Taxonomy" id="312017"/>
    <lineage>
        <taxon>Eukaryota</taxon>
        <taxon>Sar</taxon>
        <taxon>Alveolata</taxon>
        <taxon>Ciliophora</taxon>
        <taxon>Intramacronucleata</taxon>
        <taxon>Oligohymenophorea</taxon>
        <taxon>Hymenostomatida</taxon>
        <taxon>Tetrahymenina</taxon>
        <taxon>Tetrahymenidae</taxon>
        <taxon>Tetrahymena</taxon>
    </lineage>
</organism>
<evidence type="ECO:0008006" key="4">
    <source>
        <dbReference type="Google" id="ProtNLM"/>
    </source>
</evidence>
<dbReference type="RefSeq" id="XP_012651280.1">
    <property type="nucleotide sequence ID" value="XM_012795826.1"/>
</dbReference>
<evidence type="ECO:0000313" key="2">
    <source>
        <dbReference type="EMBL" id="EWS76233.1"/>
    </source>
</evidence>
<sequence length="165" mass="19994">MKIIVIQVILVWLQQAQIDIQCYIAQQKRVFSLKNNSEQTFQDNLVQKQHRNLNNIVKILVIHNTFKVQWKQQTNNQSYYQVNAYMRYLLLRVQVIVLYLSNKGKIHQREHKTPHLLQKFSQKFFLNANKLAKWMKALLYLLKKLKKEKERLRVNKKIKLFEISD</sequence>